<dbReference type="Proteomes" id="UP000000343">
    <property type="component" value="Chromosome"/>
</dbReference>
<dbReference type="RefSeq" id="WP_013579999.1">
    <property type="nucleotide sequence ID" value="NC_015064.1"/>
</dbReference>
<dbReference type="HOGENOM" id="CLU_1624803_0_0_0"/>
<keyword evidence="1" id="KW-0812">Transmembrane</keyword>
<feature type="domain" description="TadE-like" evidence="2">
    <location>
        <begin position="22"/>
        <end position="64"/>
    </location>
</feature>
<feature type="transmembrane region" description="Helical" evidence="1">
    <location>
        <begin position="28"/>
        <end position="47"/>
    </location>
</feature>
<dbReference type="STRING" id="1198114.AciX9_1628"/>
<organism evidence="4">
    <name type="scientific">Granulicella tundricola (strain ATCC BAA-1859 / DSM 23138 / MP5ACTX9)</name>
    <dbReference type="NCBI Taxonomy" id="1198114"/>
    <lineage>
        <taxon>Bacteria</taxon>
        <taxon>Pseudomonadati</taxon>
        <taxon>Acidobacteriota</taxon>
        <taxon>Terriglobia</taxon>
        <taxon>Terriglobales</taxon>
        <taxon>Acidobacteriaceae</taxon>
        <taxon>Granulicella</taxon>
    </lineage>
</organism>
<keyword evidence="1" id="KW-0472">Membrane</keyword>
<sequence>MEQKTAAGKRKAVAGRVTGEDGQAALELALVLPMLLLLVTGMCTYGLSLRSYMVLTDATNEAARQLAVSRGQTVDPCWTAAYSIINAAPSLNTNYMTLTISLNGNTYTGPNCSSASTYSGAAGNLTINTPAVVTLNYSLCSFAMFGRPTTACTLTATTTELVQ</sequence>
<dbReference type="OrthoDB" id="1683505at2"/>
<evidence type="ECO:0000256" key="1">
    <source>
        <dbReference type="SAM" id="Phobius"/>
    </source>
</evidence>
<evidence type="ECO:0000259" key="2">
    <source>
        <dbReference type="Pfam" id="PF07811"/>
    </source>
</evidence>
<proteinExistence type="predicted"/>
<dbReference type="PaxDb" id="1198114-AciX9_1628"/>
<keyword evidence="4" id="KW-1185">Reference proteome</keyword>
<name>E8WY53_GRATM</name>
<gene>
    <name evidence="3" type="ordered locus">AciX9_1628</name>
</gene>
<keyword evidence="1" id="KW-1133">Transmembrane helix</keyword>
<dbReference type="AlphaFoldDB" id="E8WY53"/>
<reference evidence="4" key="1">
    <citation type="submission" date="2011-01" db="EMBL/GenBank/DDBJ databases">
        <title>Complete sequence of chromosome of Acidobacterium sp. MP5ACTX9.</title>
        <authorList>
            <consortium name="US DOE Joint Genome Institute"/>
            <person name="Lucas S."/>
            <person name="Copeland A."/>
            <person name="Lapidus A."/>
            <person name="Cheng J.-F."/>
            <person name="Goodwin L."/>
            <person name="Pitluck S."/>
            <person name="Teshima H."/>
            <person name="Detter J.C."/>
            <person name="Han C."/>
            <person name="Tapia R."/>
            <person name="Land M."/>
            <person name="Hauser L."/>
            <person name="Kyrpides N."/>
            <person name="Ivanova N."/>
            <person name="Ovchinnikova G."/>
            <person name="Pagani I."/>
            <person name="Rawat S.R."/>
            <person name="Mannisto M."/>
            <person name="Haggblom M.M."/>
            <person name="Woyke T."/>
        </authorList>
    </citation>
    <scope>NUCLEOTIDE SEQUENCE [LARGE SCALE GENOMIC DNA]</scope>
    <source>
        <strain evidence="4">MP5ACTX9</strain>
    </source>
</reference>
<dbReference type="Pfam" id="PF07811">
    <property type="entry name" value="TadE"/>
    <property type="match status" value="1"/>
</dbReference>
<evidence type="ECO:0000313" key="3">
    <source>
        <dbReference type="EMBL" id="ADW68680.1"/>
    </source>
</evidence>
<dbReference type="KEGG" id="acm:AciX9_1628"/>
<dbReference type="InterPro" id="IPR012495">
    <property type="entry name" value="TadE-like_dom"/>
</dbReference>
<dbReference type="EMBL" id="CP002480">
    <property type="protein sequence ID" value="ADW68680.1"/>
    <property type="molecule type" value="Genomic_DNA"/>
</dbReference>
<protein>
    <submittedName>
        <fullName evidence="3">TadE family protein</fullName>
    </submittedName>
</protein>
<evidence type="ECO:0000313" key="4">
    <source>
        <dbReference type="Proteomes" id="UP000000343"/>
    </source>
</evidence>
<accession>E8WY53</accession>